<feature type="transmembrane region" description="Helical" evidence="7">
    <location>
        <begin position="218"/>
        <end position="243"/>
    </location>
</feature>
<evidence type="ECO:0000256" key="5">
    <source>
        <dbReference type="ARBA" id="ARBA00022989"/>
    </source>
</evidence>
<keyword evidence="3" id="KW-1003">Cell membrane</keyword>
<dbReference type="InterPro" id="IPR020846">
    <property type="entry name" value="MFS_dom"/>
</dbReference>
<dbReference type="SUPFAM" id="SSF103473">
    <property type="entry name" value="MFS general substrate transporter"/>
    <property type="match status" value="1"/>
</dbReference>
<feature type="transmembrane region" description="Helical" evidence="7">
    <location>
        <begin position="378"/>
        <end position="395"/>
    </location>
</feature>
<feature type="transmembrane region" description="Helical" evidence="7">
    <location>
        <begin position="142"/>
        <end position="164"/>
    </location>
</feature>
<evidence type="ECO:0000256" key="6">
    <source>
        <dbReference type="ARBA" id="ARBA00023136"/>
    </source>
</evidence>
<evidence type="ECO:0000256" key="1">
    <source>
        <dbReference type="ARBA" id="ARBA00004651"/>
    </source>
</evidence>
<feature type="transmembrane region" description="Helical" evidence="7">
    <location>
        <begin position="249"/>
        <end position="271"/>
    </location>
</feature>
<feature type="transmembrane region" description="Helical" evidence="7">
    <location>
        <begin position="309"/>
        <end position="327"/>
    </location>
</feature>
<evidence type="ECO:0000256" key="3">
    <source>
        <dbReference type="ARBA" id="ARBA00022475"/>
    </source>
</evidence>
<comment type="subcellular location">
    <subcellularLocation>
        <location evidence="1">Cell membrane</location>
        <topology evidence="1">Multi-pass membrane protein</topology>
    </subcellularLocation>
</comment>
<evidence type="ECO:0000313" key="9">
    <source>
        <dbReference type="EMBL" id="QBD76910.1"/>
    </source>
</evidence>
<feature type="transmembrane region" description="Helical" evidence="7">
    <location>
        <begin position="283"/>
        <end position="303"/>
    </location>
</feature>
<dbReference type="PANTHER" id="PTHR23517:SF2">
    <property type="entry name" value="MULTIDRUG RESISTANCE PROTEIN MDTH"/>
    <property type="match status" value="1"/>
</dbReference>
<sequence>MKQWKTQLGLPQTTQGTNGFLLVLIIDALGSGLFLPISILYFQVTAGLPLPIIGLALTIATICTLPITLLTGSLVDSFGARRLTACSQIIQTIGLFGYLFMHTIPGMFLMALLITGGNRMFYAASTVLVVEIASPDERDRWYGLIRAIRSAGNTLGGILAGFVVATNNPAIYRLLIGSSAACYLIAASLLLRLPEPNYRHDAQASPAPYLAILKDGPFLGFLISNLPFLLCNLILGIALPVYITEAVQAPSWLLPALSFNTLLGIGLQTLVVRFQEPYRRTRIIGAAALTWCISCSLFALALFIPRALLVPYCFFVVALHTFASLMYNPTAGSLVAELSPLASRGRYLAAIEFSWGIASAITPALFTALYAFAPALPWLVLSVLVAISGMAILQLERRFPARAVRSGKQA</sequence>
<dbReference type="InterPro" id="IPR050171">
    <property type="entry name" value="MFS_Transporters"/>
</dbReference>
<keyword evidence="4 7" id="KW-0812">Transmembrane</keyword>
<dbReference type="PROSITE" id="PS50850">
    <property type="entry name" value="MFS"/>
    <property type="match status" value="1"/>
</dbReference>
<reference evidence="9 10" key="1">
    <citation type="submission" date="2019-01" db="EMBL/GenBank/DDBJ databases">
        <title>Ktedonosporobacter rubrisoli SCAWS-G2.</title>
        <authorList>
            <person name="Huang Y."/>
            <person name="Yan B."/>
        </authorList>
    </citation>
    <scope>NUCLEOTIDE SEQUENCE [LARGE SCALE GENOMIC DNA]</scope>
    <source>
        <strain evidence="9 10">SCAWS-G2</strain>
    </source>
</reference>
<dbReference type="InterPro" id="IPR036259">
    <property type="entry name" value="MFS_trans_sf"/>
</dbReference>
<dbReference type="KEGG" id="kbs:EPA93_13205"/>
<dbReference type="GO" id="GO:0022857">
    <property type="term" value="F:transmembrane transporter activity"/>
    <property type="evidence" value="ECO:0007669"/>
    <property type="project" value="InterPro"/>
</dbReference>
<dbReference type="OrthoDB" id="9793283at2"/>
<name>A0A4P6JP54_KTERU</name>
<dbReference type="AlphaFoldDB" id="A0A4P6JP54"/>
<evidence type="ECO:0000256" key="2">
    <source>
        <dbReference type="ARBA" id="ARBA00022448"/>
    </source>
</evidence>
<gene>
    <name evidence="9" type="ORF">EPA93_13205</name>
</gene>
<dbReference type="Gene3D" id="1.20.1250.20">
    <property type="entry name" value="MFS general substrate transporter like domains"/>
    <property type="match status" value="1"/>
</dbReference>
<feature type="domain" description="Major facilitator superfamily (MFS) profile" evidence="8">
    <location>
        <begin position="16"/>
        <end position="400"/>
    </location>
</feature>
<evidence type="ECO:0000256" key="4">
    <source>
        <dbReference type="ARBA" id="ARBA00022692"/>
    </source>
</evidence>
<evidence type="ECO:0000259" key="8">
    <source>
        <dbReference type="PROSITE" id="PS50850"/>
    </source>
</evidence>
<protein>
    <submittedName>
        <fullName evidence="9">MFS transporter</fullName>
    </submittedName>
</protein>
<keyword evidence="2" id="KW-0813">Transport</keyword>
<keyword evidence="6 7" id="KW-0472">Membrane</keyword>
<feature type="transmembrane region" description="Helical" evidence="7">
    <location>
        <begin position="20"/>
        <end position="42"/>
    </location>
</feature>
<dbReference type="InterPro" id="IPR011701">
    <property type="entry name" value="MFS"/>
</dbReference>
<keyword evidence="10" id="KW-1185">Reference proteome</keyword>
<keyword evidence="5 7" id="KW-1133">Transmembrane helix</keyword>
<dbReference type="EMBL" id="CP035758">
    <property type="protein sequence ID" value="QBD76910.1"/>
    <property type="molecule type" value="Genomic_DNA"/>
</dbReference>
<feature type="transmembrane region" description="Helical" evidence="7">
    <location>
        <begin position="170"/>
        <end position="191"/>
    </location>
</feature>
<dbReference type="GO" id="GO:0005886">
    <property type="term" value="C:plasma membrane"/>
    <property type="evidence" value="ECO:0007669"/>
    <property type="project" value="UniProtKB-SubCell"/>
</dbReference>
<evidence type="ECO:0000313" key="10">
    <source>
        <dbReference type="Proteomes" id="UP000290365"/>
    </source>
</evidence>
<dbReference type="PANTHER" id="PTHR23517">
    <property type="entry name" value="RESISTANCE PROTEIN MDTM, PUTATIVE-RELATED-RELATED"/>
    <property type="match status" value="1"/>
</dbReference>
<dbReference type="RefSeq" id="WP_129887974.1">
    <property type="nucleotide sequence ID" value="NZ_CP035758.1"/>
</dbReference>
<accession>A0A4P6JP54</accession>
<evidence type="ECO:0000256" key="7">
    <source>
        <dbReference type="SAM" id="Phobius"/>
    </source>
</evidence>
<dbReference type="Pfam" id="PF07690">
    <property type="entry name" value="MFS_1"/>
    <property type="match status" value="1"/>
</dbReference>
<proteinExistence type="predicted"/>
<organism evidence="9 10">
    <name type="scientific">Ktedonosporobacter rubrisoli</name>
    <dbReference type="NCBI Taxonomy" id="2509675"/>
    <lineage>
        <taxon>Bacteria</taxon>
        <taxon>Bacillati</taxon>
        <taxon>Chloroflexota</taxon>
        <taxon>Ktedonobacteria</taxon>
        <taxon>Ktedonobacterales</taxon>
        <taxon>Ktedonosporobacteraceae</taxon>
        <taxon>Ktedonosporobacter</taxon>
    </lineage>
</organism>
<feature type="transmembrane region" description="Helical" evidence="7">
    <location>
        <begin position="48"/>
        <end position="71"/>
    </location>
</feature>
<dbReference type="Proteomes" id="UP000290365">
    <property type="component" value="Chromosome"/>
</dbReference>